<evidence type="ECO:0000313" key="2">
    <source>
        <dbReference type="EMBL" id="KAF3433025.1"/>
    </source>
</evidence>
<accession>A0A8K0DL55</accession>
<dbReference type="EMBL" id="VOIH02000011">
    <property type="protein sequence ID" value="KAF3433025.1"/>
    <property type="molecule type" value="Genomic_DNA"/>
</dbReference>
<dbReference type="Pfam" id="PF00646">
    <property type="entry name" value="F-box"/>
    <property type="match status" value="1"/>
</dbReference>
<dbReference type="InterPro" id="IPR001810">
    <property type="entry name" value="F-box_dom"/>
</dbReference>
<dbReference type="CDD" id="cd22162">
    <property type="entry name" value="F-box_AtSKIP3-like"/>
    <property type="match status" value="1"/>
</dbReference>
<dbReference type="InterPro" id="IPR025886">
    <property type="entry name" value="PP2-like"/>
</dbReference>
<dbReference type="Gene3D" id="1.20.1280.50">
    <property type="match status" value="1"/>
</dbReference>
<evidence type="ECO:0000259" key="1">
    <source>
        <dbReference type="PROSITE" id="PS50181"/>
    </source>
</evidence>
<comment type="caution">
    <text evidence="2">The sequence shown here is derived from an EMBL/GenBank/DDBJ whole genome shotgun (WGS) entry which is preliminary data.</text>
</comment>
<dbReference type="AlphaFoldDB" id="A0A8K0DL55"/>
<dbReference type="PANTHER" id="PTHR31960">
    <property type="entry name" value="F-BOX PROTEIN PP2-A15"/>
    <property type="match status" value="1"/>
</dbReference>
<dbReference type="SUPFAM" id="SSF81383">
    <property type="entry name" value="F-box domain"/>
    <property type="match status" value="1"/>
</dbReference>
<dbReference type="SMART" id="SM00256">
    <property type="entry name" value="FBOX"/>
    <property type="match status" value="1"/>
</dbReference>
<proteinExistence type="predicted"/>
<sequence>MGIGFSFFAVETLPALSSKPGLGDLPEDCISSILRYLDPLEICKLALLNRNFHGASLADFVWESKLPPNYKLLLHRAALVHDHDHDGNNPHVYLSKKDIYTKLCRPNRFDGGTKEVWLDKRWGKVFLSISSKALRITGIDDRRYWNFLPTEESRFKTVAYLQQIWWLEVIGELEFEFPAGGYGLCFRLQLGKPTKLKKAEDSAASTLIKSMVGTQSLYAFSWLHPTATQLLHSVTCANLRGAGAIIMWVALMSKTQTRPSPLSFQCSRLIVLIPKLASA</sequence>
<dbReference type="Pfam" id="PF14299">
    <property type="entry name" value="PP2"/>
    <property type="match status" value="1"/>
</dbReference>
<dbReference type="PROSITE" id="PS50181">
    <property type="entry name" value="FBOX"/>
    <property type="match status" value="1"/>
</dbReference>
<organism evidence="2 3">
    <name type="scientific">Rhamnella rubrinervis</name>
    <dbReference type="NCBI Taxonomy" id="2594499"/>
    <lineage>
        <taxon>Eukaryota</taxon>
        <taxon>Viridiplantae</taxon>
        <taxon>Streptophyta</taxon>
        <taxon>Embryophyta</taxon>
        <taxon>Tracheophyta</taxon>
        <taxon>Spermatophyta</taxon>
        <taxon>Magnoliopsida</taxon>
        <taxon>eudicotyledons</taxon>
        <taxon>Gunneridae</taxon>
        <taxon>Pentapetalae</taxon>
        <taxon>rosids</taxon>
        <taxon>fabids</taxon>
        <taxon>Rosales</taxon>
        <taxon>Rhamnaceae</taxon>
        <taxon>rhamnoid group</taxon>
        <taxon>Rhamneae</taxon>
        <taxon>Rhamnella</taxon>
    </lineage>
</organism>
<keyword evidence="3" id="KW-1185">Reference proteome</keyword>
<dbReference type="OrthoDB" id="9970274at2759"/>
<gene>
    <name evidence="2" type="ORF">FNV43_RR24127</name>
</gene>
<protein>
    <recommendedName>
        <fullName evidence="1">F-box domain-containing protein</fullName>
    </recommendedName>
</protein>
<reference evidence="2" key="1">
    <citation type="submission" date="2020-03" db="EMBL/GenBank/DDBJ databases">
        <title>A high-quality chromosome-level genome assembly of a woody plant with both climbing and erect habits, Rhamnella rubrinervis.</title>
        <authorList>
            <person name="Lu Z."/>
            <person name="Yang Y."/>
            <person name="Zhu X."/>
            <person name="Sun Y."/>
        </authorList>
    </citation>
    <scope>NUCLEOTIDE SEQUENCE</scope>
    <source>
        <strain evidence="2">BYM</strain>
        <tissue evidence="2">Leaf</tissue>
    </source>
</reference>
<evidence type="ECO:0000313" key="3">
    <source>
        <dbReference type="Proteomes" id="UP000796880"/>
    </source>
</evidence>
<dbReference type="InterPro" id="IPR036047">
    <property type="entry name" value="F-box-like_dom_sf"/>
</dbReference>
<dbReference type="PANTHER" id="PTHR31960:SF18">
    <property type="entry name" value="F-BOX PROTEIN PP2-A14"/>
    <property type="match status" value="1"/>
</dbReference>
<dbReference type="Proteomes" id="UP000796880">
    <property type="component" value="Unassembled WGS sequence"/>
</dbReference>
<feature type="domain" description="F-box" evidence="1">
    <location>
        <begin position="19"/>
        <end position="65"/>
    </location>
</feature>
<name>A0A8K0DL55_9ROSA</name>